<dbReference type="Proteomes" id="UP000002805">
    <property type="component" value="Chromosome"/>
</dbReference>
<dbReference type="EMBL" id="CM000950">
    <property type="protein sequence ID" value="EDY63616.1"/>
    <property type="molecule type" value="Genomic_DNA"/>
</dbReference>
<name>B5H9V5_STRE2</name>
<gene>
    <name evidence="2" type="ORF">SSDG_01830</name>
</gene>
<feature type="region of interest" description="Disordered" evidence="1">
    <location>
        <begin position="1"/>
        <end position="55"/>
    </location>
</feature>
<keyword evidence="3" id="KW-1185">Reference proteome</keyword>
<evidence type="ECO:0000313" key="3">
    <source>
        <dbReference type="Proteomes" id="UP000002805"/>
    </source>
</evidence>
<evidence type="ECO:0000256" key="1">
    <source>
        <dbReference type="SAM" id="MobiDB-lite"/>
    </source>
</evidence>
<dbReference type="AlphaFoldDB" id="B5H9V5"/>
<dbReference type="HOGENOM" id="CLU_1293741_0_0_11"/>
<organism evidence="2 3">
    <name type="scientific">Streptomyces pristinaespiralis (strain ATCC 25486 / DSM 40338 / CBS 914.69 / JCM 4507 / KCC S-0507 / NBRC 13074 / NRRL 2958 / 5647)</name>
    <dbReference type="NCBI Taxonomy" id="457429"/>
    <lineage>
        <taxon>Bacteria</taxon>
        <taxon>Bacillati</taxon>
        <taxon>Actinomycetota</taxon>
        <taxon>Actinomycetes</taxon>
        <taxon>Kitasatosporales</taxon>
        <taxon>Streptomycetaceae</taxon>
        <taxon>Streptomyces</taxon>
    </lineage>
</organism>
<accession>B5H9V5</accession>
<feature type="compositionally biased region" description="Basic residues" evidence="1">
    <location>
        <begin position="7"/>
        <end position="19"/>
    </location>
</feature>
<reference evidence="3" key="2">
    <citation type="submission" date="2009-10" db="EMBL/GenBank/DDBJ databases">
        <title>The genome sequence of Streptomyces pristinaespiralis strain ATCC 25486.</title>
        <authorList>
            <consortium name="The Broad Institute Genome Sequencing Platform"/>
            <consortium name="Broad Institute Microbial Sequencing Center"/>
            <person name="Fischbach M."/>
            <person name="Godfrey P."/>
            <person name="Ward D."/>
            <person name="Young S."/>
            <person name="Zeng Q."/>
            <person name="Koehrsen M."/>
            <person name="Alvarado L."/>
            <person name="Berlin A.M."/>
            <person name="Bochicchio J."/>
            <person name="Borenstein D."/>
            <person name="Chapman S.B."/>
            <person name="Chen Z."/>
            <person name="Engels R."/>
            <person name="Freedman E."/>
            <person name="Gellesch M."/>
            <person name="Goldberg J."/>
            <person name="Griggs A."/>
            <person name="Gujja S."/>
            <person name="Heilman E.R."/>
            <person name="Heiman D.I."/>
            <person name="Hepburn T.A."/>
            <person name="Howarth C."/>
            <person name="Jen D."/>
            <person name="Larson L."/>
            <person name="Lewis B."/>
            <person name="Mehta T."/>
            <person name="Park D."/>
            <person name="Pearson M."/>
            <person name="Richards J."/>
            <person name="Roberts A."/>
            <person name="Saif S."/>
            <person name="Shea T.D."/>
            <person name="Shenoy N."/>
            <person name="Sisk P."/>
            <person name="Stolte C."/>
            <person name="Sykes S.N."/>
            <person name="Thomson T."/>
            <person name="Walk T."/>
            <person name="White J."/>
            <person name="Yandava C."/>
            <person name="Straight P."/>
            <person name="Clardy J."/>
            <person name="Hung D."/>
            <person name="Kolter R."/>
            <person name="Mekalanos J."/>
            <person name="Walker S."/>
            <person name="Walsh C.T."/>
            <person name="Wieland-Brown L.C."/>
            <person name="Haas B."/>
            <person name="Nusbaum C."/>
            <person name="Birren B."/>
        </authorList>
    </citation>
    <scope>NUCLEOTIDE SEQUENCE [LARGE SCALE GENOMIC DNA]</scope>
    <source>
        <strain evidence="3">ATCC 25486 / DSM 40338 / CBS 914.69 / JCM 4507 / NBRC 13074 / NRRL 2958 / 5647</strain>
    </source>
</reference>
<sequence>MGDRAAGGRRHQHRDHPPRRPTGLTHRPPGRPLVVERPAPRPALRSAGRRRGQEVRDISRRAVLVLAVGAAASACSGPDPRDGVDEGPLRTETEPLEKTFVLLGPLSDAHWLGYDRVKNNEGRSVPGPSDIRLVGFARLADGKAAELTSVTERGFGPVPLGELPERLAAFAPEDAQWQHSDAFDDEMTGGTYSGRFLLSAATGTVCFDALNVP</sequence>
<protein>
    <submittedName>
        <fullName evidence="2">Uncharacterized protein</fullName>
    </submittedName>
</protein>
<reference evidence="3" key="1">
    <citation type="submission" date="2008-02" db="EMBL/GenBank/DDBJ databases">
        <authorList>
            <consortium name="The Broad Institute Genome Sequencing Platform"/>
            <person name="Fischbach M."/>
            <person name="Ward D."/>
            <person name="Young S."/>
            <person name="Jaffe D."/>
            <person name="Gnerre S."/>
            <person name="Berlin A."/>
            <person name="Heiman D."/>
            <person name="Hepburn T."/>
            <person name="Sykes S."/>
            <person name="Alvarado L."/>
            <person name="Kodira C.D."/>
            <person name="Straight P."/>
            <person name="Clardy J."/>
            <person name="Hung D."/>
            <person name="Kolter R."/>
            <person name="Mekalanos J."/>
            <person name="Walker S."/>
            <person name="Walsh C.T."/>
            <person name="Lander E."/>
            <person name="Galagan J."/>
            <person name="Nusbaum C."/>
            <person name="Birren B."/>
        </authorList>
    </citation>
    <scope>NUCLEOTIDE SEQUENCE [LARGE SCALE GENOMIC DNA]</scope>
    <source>
        <strain evidence="3">ATCC 25486 / DSM 40338 / CBS 914.69 / JCM 4507 / NBRC 13074 / NRRL 2958 / 5647</strain>
    </source>
</reference>
<evidence type="ECO:0000313" key="2">
    <source>
        <dbReference type="EMBL" id="EDY63616.1"/>
    </source>
</evidence>
<proteinExistence type="predicted"/>